<dbReference type="Proteomes" id="UP001189429">
    <property type="component" value="Unassembled WGS sequence"/>
</dbReference>
<evidence type="ECO:0000256" key="1">
    <source>
        <dbReference type="SAM" id="Coils"/>
    </source>
</evidence>
<organism evidence="3 4">
    <name type="scientific">Prorocentrum cordatum</name>
    <dbReference type="NCBI Taxonomy" id="2364126"/>
    <lineage>
        <taxon>Eukaryota</taxon>
        <taxon>Sar</taxon>
        <taxon>Alveolata</taxon>
        <taxon>Dinophyceae</taxon>
        <taxon>Prorocentrales</taxon>
        <taxon>Prorocentraceae</taxon>
        <taxon>Prorocentrum</taxon>
    </lineage>
</organism>
<name>A0ABN9UV42_9DINO</name>
<sequence length="430" mass="46093">MLAGAVPSAQRIAQIVRSQEQDLALRAQQRRLADAAACLPGVTTLLAGSAGGAVSLVVDSKVAQLAERLAVLVAGVQQRCEAERQGVERRLEDVERRLEARLAACERTGLAEGAGPGPLGLREVQAAVDAALLGAEGRWSELLAELRGELRAELGGRADELAEGARLQAARLAQAEAALDSTAAAVKGHGHSLEQSAGLLREHEERLQDLLAGLEHERALGLDQLGGAVANLERCLDELWGASEAELQRLRLDLEALRRRSADGLLGLRDDVLRLVEARLEAELAHLRAELRGARRPAAAAAPPPPPPERRRCDDDGGAAGALARELGRRLEDAEARLSALRVRVDGQDGRLAGLLERAEAAGQQAQDAARQASLQQREDILAETDCQLRIVRQRVDTLGELCEELLRLGPEEELAPVHRRAARSSLLLR</sequence>
<evidence type="ECO:0000313" key="3">
    <source>
        <dbReference type="EMBL" id="CAK0863982.1"/>
    </source>
</evidence>
<gene>
    <name evidence="3" type="ORF">PCOR1329_LOCUS51978</name>
</gene>
<keyword evidence="1" id="KW-0175">Coiled coil</keyword>
<reference evidence="3" key="1">
    <citation type="submission" date="2023-10" db="EMBL/GenBank/DDBJ databases">
        <authorList>
            <person name="Chen Y."/>
            <person name="Shah S."/>
            <person name="Dougan E. K."/>
            <person name="Thang M."/>
            <person name="Chan C."/>
        </authorList>
    </citation>
    <scope>NUCLEOTIDE SEQUENCE [LARGE SCALE GENOMIC DNA]</scope>
</reference>
<evidence type="ECO:0000256" key="2">
    <source>
        <dbReference type="SAM" id="MobiDB-lite"/>
    </source>
</evidence>
<protein>
    <submittedName>
        <fullName evidence="3">Uncharacterized protein</fullName>
    </submittedName>
</protein>
<accession>A0ABN9UV42</accession>
<dbReference type="EMBL" id="CAUYUJ010016320">
    <property type="protein sequence ID" value="CAK0863982.1"/>
    <property type="molecule type" value="Genomic_DNA"/>
</dbReference>
<evidence type="ECO:0000313" key="4">
    <source>
        <dbReference type="Proteomes" id="UP001189429"/>
    </source>
</evidence>
<proteinExistence type="predicted"/>
<keyword evidence="4" id="KW-1185">Reference proteome</keyword>
<comment type="caution">
    <text evidence="3">The sequence shown here is derived from an EMBL/GenBank/DDBJ whole genome shotgun (WGS) entry which is preliminary data.</text>
</comment>
<feature type="region of interest" description="Disordered" evidence="2">
    <location>
        <begin position="294"/>
        <end position="318"/>
    </location>
</feature>
<feature type="coiled-coil region" evidence="1">
    <location>
        <begin position="324"/>
        <end position="376"/>
    </location>
</feature>
<feature type="coiled-coil region" evidence="1">
    <location>
        <begin position="77"/>
        <end position="108"/>
    </location>
</feature>